<proteinExistence type="predicted"/>
<dbReference type="PANTHER" id="PTHR35519">
    <property type="entry name" value="MEMBRANE PROTEINS"/>
    <property type="match status" value="1"/>
</dbReference>
<keyword evidence="1" id="KW-0472">Membrane</keyword>
<feature type="transmembrane region" description="Helical" evidence="1">
    <location>
        <begin position="124"/>
        <end position="144"/>
    </location>
</feature>
<name>A0A8H4RFT8_9HELO</name>
<feature type="transmembrane region" description="Helical" evidence="1">
    <location>
        <begin position="71"/>
        <end position="94"/>
    </location>
</feature>
<evidence type="ECO:0008006" key="4">
    <source>
        <dbReference type="Google" id="ProtNLM"/>
    </source>
</evidence>
<dbReference type="Proteomes" id="UP000566819">
    <property type="component" value="Unassembled WGS sequence"/>
</dbReference>
<dbReference type="AlphaFoldDB" id="A0A8H4RFT8"/>
<keyword evidence="1" id="KW-1133">Transmembrane helix</keyword>
<evidence type="ECO:0000313" key="2">
    <source>
        <dbReference type="EMBL" id="KAF4627412.1"/>
    </source>
</evidence>
<reference evidence="2 3" key="1">
    <citation type="submission" date="2020-03" db="EMBL/GenBank/DDBJ databases">
        <title>Draft Genome Sequence of Cudoniella acicularis.</title>
        <authorList>
            <person name="Buettner E."/>
            <person name="Kellner H."/>
        </authorList>
    </citation>
    <scope>NUCLEOTIDE SEQUENCE [LARGE SCALE GENOMIC DNA]</scope>
    <source>
        <strain evidence="2 3">DSM 108380</strain>
    </source>
</reference>
<gene>
    <name evidence="2" type="ORF">G7Y89_g10742</name>
</gene>
<keyword evidence="3" id="KW-1185">Reference proteome</keyword>
<organism evidence="2 3">
    <name type="scientific">Cudoniella acicularis</name>
    <dbReference type="NCBI Taxonomy" id="354080"/>
    <lineage>
        <taxon>Eukaryota</taxon>
        <taxon>Fungi</taxon>
        <taxon>Dikarya</taxon>
        <taxon>Ascomycota</taxon>
        <taxon>Pezizomycotina</taxon>
        <taxon>Leotiomycetes</taxon>
        <taxon>Helotiales</taxon>
        <taxon>Tricladiaceae</taxon>
        <taxon>Cudoniella</taxon>
    </lineage>
</organism>
<protein>
    <recommendedName>
        <fullName evidence="4">PH domain-containing protein</fullName>
    </recommendedName>
</protein>
<dbReference type="PANTHER" id="PTHR35519:SF2">
    <property type="entry name" value="PH DOMAIN PROTEIN"/>
    <property type="match status" value="1"/>
</dbReference>
<accession>A0A8H4RFT8</accession>
<dbReference type="InterPro" id="IPR025187">
    <property type="entry name" value="DUF4112"/>
</dbReference>
<dbReference type="EMBL" id="JAAMPI010000974">
    <property type="protein sequence ID" value="KAF4627412.1"/>
    <property type="molecule type" value="Genomic_DNA"/>
</dbReference>
<evidence type="ECO:0000313" key="3">
    <source>
        <dbReference type="Proteomes" id="UP000566819"/>
    </source>
</evidence>
<dbReference type="Pfam" id="PF13430">
    <property type="entry name" value="DUF4112"/>
    <property type="match status" value="1"/>
</dbReference>
<comment type="caution">
    <text evidence="2">The sequence shown here is derived from an EMBL/GenBank/DDBJ whole genome shotgun (WGS) entry which is preliminary data.</text>
</comment>
<evidence type="ECO:0000256" key="1">
    <source>
        <dbReference type="SAM" id="Phobius"/>
    </source>
</evidence>
<dbReference type="OrthoDB" id="2103474at2759"/>
<sequence length="198" mass="22060">MASIVAKYILKESGNNSFGLEDPYFEQVPATRLHTRAFSRKTHRKAVPPGLSDHDGKILTKVKRRAHKLDMSLFSCFGIRFGWSSVIGIIPGVGDVIDAFMAFMVLRTCCQVEGGLPMDVQLKMGLNILLDFVVGLIPFLGDIIDALFRANTRNAVELEKFLRKRGAARLEAQGYTIPVIDPSDSTEYDRFHDEQGTP</sequence>
<keyword evidence="1" id="KW-0812">Transmembrane</keyword>